<evidence type="ECO:0000313" key="4">
    <source>
        <dbReference type="EMBL" id="KAF2637515.1"/>
    </source>
</evidence>
<dbReference type="EMBL" id="MU006793">
    <property type="protein sequence ID" value="KAF2637515.1"/>
    <property type="molecule type" value="Genomic_DNA"/>
</dbReference>
<keyword evidence="2" id="KW-0812">Transmembrane</keyword>
<dbReference type="InterPro" id="IPR008972">
    <property type="entry name" value="Cupredoxin"/>
</dbReference>
<feature type="region of interest" description="Disordered" evidence="1">
    <location>
        <begin position="199"/>
        <end position="227"/>
    </location>
</feature>
<feature type="region of interest" description="Disordered" evidence="1">
    <location>
        <begin position="452"/>
        <end position="473"/>
    </location>
</feature>
<organism evidence="4 5">
    <name type="scientific">Massarina eburnea CBS 473.64</name>
    <dbReference type="NCBI Taxonomy" id="1395130"/>
    <lineage>
        <taxon>Eukaryota</taxon>
        <taxon>Fungi</taxon>
        <taxon>Dikarya</taxon>
        <taxon>Ascomycota</taxon>
        <taxon>Pezizomycotina</taxon>
        <taxon>Dothideomycetes</taxon>
        <taxon>Pleosporomycetidae</taxon>
        <taxon>Pleosporales</taxon>
        <taxon>Massarineae</taxon>
        <taxon>Massarinaceae</taxon>
        <taxon>Massarina</taxon>
    </lineage>
</organism>
<feature type="signal peptide" evidence="3">
    <location>
        <begin position="1"/>
        <end position="23"/>
    </location>
</feature>
<feature type="chain" id="PRO_5025674131" description="Cupredoxin" evidence="3">
    <location>
        <begin position="24"/>
        <end position="505"/>
    </location>
</feature>
<feature type="region of interest" description="Disordered" evidence="1">
    <location>
        <begin position="37"/>
        <end position="68"/>
    </location>
</feature>
<reference evidence="4" key="1">
    <citation type="journal article" date="2020" name="Stud. Mycol.">
        <title>101 Dothideomycetes genomes: a test case for predicting lifestyles and emergence of pathogens.</title>
        <authorList>
            <person name="Haridas S."/>
            <person name="Albert R."/>
            <person name="Binder M."/>
            <person name="Bloem J."/>
            <person name="Labutti K."/>
            <person name="Salamov A."/>
            <person name="Andreopoulos B."/>
            <person name="Baker S."/>
            <person name="Barry K."/>
            <person name="Bills G."/>
            <person name="Bluhm B."/>
            <person name="Cannon C."/>
            <person name="Castanera R."/>
            <person name="Culley D."/>
            <person name="Daum C."/>
            <person name="Ezra D."/>
            <person name="Gonzalez J."/>
            <person name="Henrissat B."/>
            <person name="Kuo A."/>
            <person name="Liang C."/>
            <person name="Lipzen A."/>
            <person name="Lutzoni F."/>
            <person name="Magnuson J."/>
            <person name="Mondo S."/>
            <person name="Nolan M."/>
            <person name="Ohm R."/>
            <person name="Pangilinan J."/>
            <person name="Park H.-J."/>
            <person name="Ramirez L."/>
            <person name="Alfaro M."/>
            <person name="Sun H."/>
            <person name="Tritt A."/>
            <person name="Yoshinaga Y."/>
            <person name="Zwiers L.-H."/>
            <person name="Turgeon B."/>
            <person name="Goodwin S."/>
            <person name="Spatafora J."/>
            <person name="Crous P."/>
            <person name="Grigoriev I."/>
        </authorList>
    </citation>
    <scope>NUCLEOTIDE SEQUENCE</scope>
    <source>
        <strain evidence="4">CBS 473.64</strain>
    </source>
</reference>
<proteinExistence type="predicted"/>
<keyword evidence="2" id="KW-1133">Transmembrane helix</keyword>
<dbReference type="PANTHER" id="PTHR34883:SF8">
    <property type="entry name" value="EXTRACELLULAR SERINE-RICH PROTEIN (AFU_ORTHOLOGUE AFUA_6G00670)"/>
    <property type="match status" value="1"/>
</dbReference>
<dbReference type="Proteomes" id="UP000799753">
    <property type="component" value="Unassembled WGS sequence"/>
</dbReference>
<feature type="region of interest" description="Disordered" evidence="1">
    <location>
        <begin position="290"/>
        <end position="347"/>
    </location>
</feature>
<name>A0A6A6RQY6_9PLEO</name>
<keyword evidence="3" id="KW-0732">Signal</keyword>
<keyword evidence="2" id="KW-0472">Membrane</keyword>
<evidence type="ECO:0008006" key="6">
    <source>
        <dbReference type="Google" id="ProtNLM"/>
    </source>
</evidence>
<feature type="compositionally biased region" description="Low complexity" evidence="1">
    <location>
        <begin position="37"/>
        <end position="66"/>
    </location>
</feature>
<sequence>MRDPKKMLLTFFTTILAFQFAHAADESASAQVDAAKSSTTSTTNKPNTSASTSVTASESASKTSSAPAQTYTVQVGNGDHKFKPDVVQAAVGDIIEFDFFPPNHSVVRAEYKFPCIPYEMTGAGKQGFFSGFNPVDAVLSSPPKYSLRINDTSPTFFYCSAPGSCITYGMVGVINPNSTTSLETHRKIALNTSYMLNPGEPFPAESPTPDSSQNSTSGSSAPSQNGAGHKLSTGAIAGIVVAGVGAVVLGGMLFFFWGRFKGLRDEMKRKESSVTRTTSPRSPAFFPWSAVSPHSQTPHSHLQTPHTAHSSNGAYDPKAGLSPQSYSTSSPMSAHANPNHNAIPPSYFPGTAALPNYAPPPHSHPPAHNPSAFSSSTPAIGLGIDRVASNASHRSVGGTFDLSQTTGYYTRTHEGADTYKYSSPHTSDMTSPVDPNLVPKGGLRDLQRLAMSKAGGEGGSPNNERNGLPGYFESPTGRPLTYHVNHAEGPVEMDDTSVQPPARFI</sequence>
<feature type="compositionally biased region" description="Polar residues" evidence="1">
    <location>
        <begin position="292"/>
        <end position="313"/>
    </location>
</feature>
<dbReference type="Gene3D" id="2.60.40.420">
    <property type="entry name" value="Cupredoxins - blue copper proteins"/>
    <property type="match status" value="1"/>
</dbReference>
<feature type="compositionally biased region" description="Polar residues" evidence="1">
    <location>
        <begin position="208"/>
        <end position="226"/>
    </location>
</feature>
<protein>
    <recommendedName>
        <fullName evidence="6">Cupredoxin</fullName>
    </recommendedName>
</protein>
<accession>A0A6A6RQY6</accession>
<dbReference type="PANTHER" id="PTHR34883">
    <property type="entry name" value="SERINE-RICH PROTEIN, PUTATIVE-RELATED-RELATED"/>
    <property type="match status" value="1"/>
</dbReference>
<feature type="compositionally biased region" description="Low complexity" evidence="1">
    <location>
        <begin position="322"/>
        <end position="333"/>
    </location>
</feature>
<dbReference type="OrthoDB" id="2331100at2759"/>
<dbReference type="CDD" id="cd00920">
    <property type="entry name" value="Cupredoxin"/>
    <property type="match status" value="1"/>
</dbReference>
<gene>
    <name evidence="4" type="ORF">P280DRAFT_552183</name>
</gene>
<evidence type="ECO:0000256" key="1">
    <source>
        <dbReference type="SAM" id="MobiDB-lite"/>
    </source>
</evidence>
<evidence type="ECO:0000256" key="3">
    <source>
        <dbReference type="SAM" id="SignalP"/>
    </source>
</evidence>
<dbReference type="InterPro" id="IPR052953">
    <property type="entry name" value="Ser-rich/MCO-related"/>
</dbReference>
<evidence type="ECO:0000256" key="2">
    <source>
        <dbReference type="SAM" id="Phobius"/>
    </source>
</evidence>
<dbReference type="SUPFAM" id="SSF49503">
    <property type="entry name" value="Cupredoxins"/>
    <property type="match status" value="1"/>
</dbReference>
<feature type="transmembrane region" description="Helical" evidence="2">
    <location>
        <begin position="235"/>
        <end position="260"/>
    </location>
</feature>
<dbReference type="AlphaFoldDB" id="A0A6A6RQY6"/>
<evidence type="ECO:0000313" key="5">
    <source>
        <dbReference type="Proteomes" id="UP000799753"/>
    </source>
</evidence>
<keyword evidence="5" id="KW-1185">Reference proteome</keyword>